<dbReference type="Gene3D" id="3.40.50.150">
    <property type="entry name" value="Vaccinia Virus protein VP39"/>
    <property type="match status" value="1"/>
</dbReference>
<reference evidence="6 7" key="1">
    <citation type="submission" date="2021-03" db="EMBL/GenBank/DDBJ databases">
        <authorList>
            <person name="King G.J."/>
            <person name="Bancroft I."/>
            <person name="Baten A."/>
            <person name="Bloomfield J."/>
            <person name="Borpatragohain P."/>
            <person name="He Z."/>
            <person name="Irish N."/>
            <person name="Irwin J."/>
            <person name="Liu K."/>
            <person name="Mauleon R.P."/>
            <person name="Moore J."/>
            <person name="Morris R."/>
            <person name="Ostergaard L."/>
            <person name="Wang B."/>
            <person name="Wells R."/>
        </authorList>
    </citation>
    <scope>NUCLEOTIDE SEQUENCE [LARGE SCALE GENOMIC DNA]</scope>
    <source>
        <strain evidence="6">R-o-18</strain>
        <tissue evidence="6">Leaf</tissue>
    </source>
</reference>
<keyword evidence="2" id="KW-0808">Transferase</keyword>
<keyword evidence="4" id="KW-0479">Metal-binding</keyword>
<dbReference type="SUPFAM" id="SSF53335">
    <property type="entry name" value="S-adenosyl-L-methionine-dependent methyltransferases"/>
    <property type="match status" value="1"/>
</dbReference>
<keyword evidence="5" id="KW-0460">Magnesium</keyword>
<evidence type="ECO:0000256" key="5">
    <source>
        <dbReference type="ARBA" id="ARBA00022842"/>
    </source>
</evidence>
<dbReference type="InterPro" id="IPR029063">
    <property type="entry name" value="SAM-dependent_MTases_sf"/>
</dbReference>
<dbReference type="InterPro" id="IPR005299">
    <property type="entry name" value="MeTrfase_7"/>
</dbReference>
<evidence type="ECO:0000256" key="2">
    <source>
        <dbReference type="ARBA" id="ARBA00022679"/>
    </source>
</evidence>
<protein>
    <submittedName>
        <fullName evidence="6">Uncharacterized protein</fullName>
    </submittedName>
</protein>
<sequence length="292" mass="33490">MSALRDLLVDALSMKEGNGEHSYYTNSHYQCLLRDRTCGDRELHRNVNEFGLSRPEYIKVADLGCSSGRNMLFAMSEIVNTIIQSYHQKGRPNAPEIECCLNDLPHNDFNTTFKLVPSFLEKLKIEVKGKCFVSGVPKSFYSRLFPSMSLPLAHSSFSLHWLSKVPDGLENNNTSIHIKSYLNQFKNDFSLFLRMRSEEIVPNGQMVLTFVGRKVSDPLSKDCFQVWSLLSDCILDLVSEGIIKESEIYSFNMPFYNPNEEVREAVINEGSFKINKIETHEHIVPYKIEKDK</sequence>
<dbReference type="PANTHER" id="PTHR31009">
    <property type="entry name" value="S-ADENOSYL-L-METHIONINE:CARBOXYL METHYLTRANSFERASE FAMILY PROTEIN"/>
    <property type="match status" value="1"/>
</dbReference>
<evidence type="ECO:0000256" key="1">
    <source>
        <dbReference type="ARBA" id="ARBA00022603"/>
    </source>
</evidence>
<dbReference type="EMBL" id="JADBGQ010000008">
    <property type="protein sequence ID" value="KAG5385802.1"/>
    <property type="molecule type" value="Genomic_DNA"/>
</dbReference>
<organism evidence="6 7">
    <name type="scientific">Brassica rapa subsp. trilocularis</name>
    <dbReference type="NCBI Taxonomy" id="1813537"/>
    <lineage>
        <taxon>Eukaryota</taxon>
        <taxon>Viridiplantae</taxon>
        <taxon>Streptophyta</taxon>
        <taxon>Embryophyta</taxon>
        <taxon>Tracheophyta</taxon>
        <taxon>Spermatophyta</taxon>
        <taxon>Magnoliopsida</taxon>
        <taxon>eudicotyledons</taxon>
        <taxon>Gunneridae</taxon>
        <taxon>Pentapetalae</taxon>
        <taxon>rosids</taxon>
        <taxon>malvids</taxon>
        <taxon>Brassicales</taxon>
        <taxon>Brassicaceae</taxon>
        <taxon>Brassiceae</taxon>
        <taxon>Brassica</taxon>
    </lineage>
</organism>
<evidence type="ECO:0000256" key="4">
    <source>
        <dbReference type="ARBA" id="ARBA00022723"/>
    </source>
</evidence>
<dbReference type="Proteomes" id="UP000823674">
    <property type="component" value="Chromosome A09"/>
</dbReference>
<keyword evidence="7" id="KW-1185">Reference proteome</keyword>
<gene>
    <name evidence="6" type="primary">A09p056220.1_BraROA</name>
    <name evidence="6" type="ORF">IGI04_037272</name>
</gene>
<keyword evidence="3" id="KW-0949">S-adenosyl-L-methionine</keyword>
<comment type="caution">
    <text evidence="6">The sequence shown here is derived from an EMBL/GenBank/DDBJ whole genome shotgun (WGS) entry which is preliminary data.</text>
</comment>
<dbReference type="Gene3D" id="1.10.1200.270">
    <property type="entry name" value="Methyltransferase, alpha-helical capping domain"/>
    <property type="match status" value="1"/>
</dbReference>
<name>A0ABQ7LGV6_BRACM</name>
<keyword evidence="1" id="KW-0489">Methyltransferase</keyword>
<proteinExistence type="predicted"/>
<dbReference type="Pfam" id="PF03492">
    <property type="entry name" value="Methyltransf_7"/>
    <property type="match status" value="1"/>
</dbReference>
<evidence type="ECO:0000313" key="6">
    <source>
        <dbReference type="EMBL" id="KAG5385802.1"/>
    </source>
</evidence>
<evidence type="ECO:0000256" key="3">
    <source>
        <dbReference type="ARBA" id="ARBA00022691"/>
    </source>
</evidence>
<dbReference type="InterPro" id="IPR042086">
    <property type="entry name" value="MeTrfase_capping"/>
</dbReference>
<accession>A0ABQ7LGV6</accession>
<evidence type="ECO:0000313" key="7">
    <source>
        <dbReference type="Proteomes" id="UP000823674"/>
    </source>
</evidence>